<dbReference type="Proteomes" id="UP000053676">
    <property type="component" value="Unassembled WGS sequence"/>
</dbReference>
<gene>
    <name evidence="1" type="ORF">NECAME_02717</name>
</gene>
<organism evidence="1 2">
    <name type="scientific">Necator americanus</name>
    <name type="common">Human hookworm</name>
    <dbReference type="NCBI Taxonomy" id="51031"/>
    <lineage>
        <taxon>Eukaryota</taxon>
        <taxon>Metazoa</taxon>
        <taxon>Ecdysozoa</taxon>
        <taxon>Nematoda</taxon>
        <taxon>Chromadorea</taxon>
        <taxon>Rhabditida</taxon>
        <taxon>Rhabditina</taxon>
        <taxon>Rhabditomorpha</taxon>
        <taxon>Strongyloidea</taxon>
        <taxon>Ancylostomatidae</taxon>
        <taxon>Bunostominae</taxon>
        <taxon>Necator</taxon>
    </lineage>
</organism>
<accession>W2TDP6</accession>
<name>W2TDP6_NECAM</name>
<keyword evidence="2" id="KW-1185">Reference proteome</keyword>
<dbReference type="KEGG" id="nai:NECAME_02717"/>
<reference evidence="2" key="1">
    <citation type="journal article" date="2014" name="Nat. Genet.">
        <title>Genome of the human hookworm Necator americanus.</title>
        <authorList>
            <person name="Tang Y.T."/>
            <person name="Gao X."/>
            <person name="Rosa B.A."/>
            <person name="Abubucker S."/>
            <person name="Hallsworth-Pepin K."/>
            <person name="Martin J."/>
            <person name="Tyagi R."/>
            <person name="Heizer E."/>
            <person name="Zhang X."/>
            <person name="Bhonagiri-Palsikar V."/>
            <person name="Minx P."/>
            <person name="Warren W.C."/>
            <person name="Wang Q."/>
            <person name="Zhan B."/>
            <person name="Hotez P.J."/>
            <person name="Sternberg P.W."/>
            <person name="Dougall A."/>
            <person name="Gaze S.T."/>
            <person name="Mulvenna J."/>
            <person name="Sotillo J."/>
            <person name="Ranganathan S."/>
            <person name="Rabelo E.M."/>
            <person name="Wilson R.K."/>
            <person name="Felgner P.L."/>
            <person name="Bethony J."/>
            <person name="Hawdon J.M."/>
            <person name="Gasser R.B."/>
            <person name="Loukas A."/>
            <person name="Mitreva M."/>
        </authorList>
    </citation>
    <scope>NUCLEOTIDE SEQUENCE [LARGE SCALE GENOMIC DNA]</scope>
</reference>
<evidence type="ECO:0000313" key="2">
    <source>
        <dbReference type="Proteomes" id="UP000053676"/>
    </source>
</evidence>
<dbReference type="AlphaFoldDB" id="W2TDP6"/>
<feature type="non-terminal residue" evidence="1">
    <location>
        <position position="1"/>
    </location>
</feature>
<dbReference type="EMBL" id="KI659575">
    <property type="protein sequence ID" value="ETN79291.1"/>
    <property type="molecule type" value="Genomic_DNA"/>
</dbReference>
<evidence type="ECO:0000313" key="1">
    <source>
        <dbReference type="EMBL" id="ETN79291.1"/>
    </source>
</evidence>
<sequence length="56" mass="6440">WIEHTVLYNLNSHFKLQPSALLLDIIALHCLVSPWIQLIIESSLATEGEVIEIEVW</sequence>
<proteinExistence type="predicted"/>
<protein>
    <submittedName>
        <fullName evidence="1">Uncharacterized protein</fullName>
    </submittedName>
</protein>